<evidence type="ECO:0000313" key="2">
    <source>
        <dbReference type="EMBL" id="GER50458.1"/>
    </source>
</evidence>
<sequence>MKSIVTIVVLAVAMLLSITGPHIVRLEAARHAPPPHPPVNCTHEIDCWKNEACGQPNCSCTCKNQTCRPECYDGPPSPSPIAPPCTTQYESVYVKPINYG</sequence>
<comment type="caution">
    <text evidence="2">The sequence shown here is derived from an EMBL/GenBank/DDBJ whole genome shotgun (WGS) entry which is preliminary data.</text>
</comment>
<evidence type="ECO:0000313" key="3">
    <source>
        <dbReference type="Proteomes" id="UP000325081"/>
    </source>
</evidence>
<protein>
    <submittedName>
        <fullName evidence="2">Uncharacterized protein</fullName>
    </submittedName>
</protein>
<evidence type="ECO:0000256" key="1">
    <source>
        <dbReference type="SAM" id="SignalP"/>
    </source>
</evidence>
<gene>
    <name evidence="2" type="ORF">STAS_27767</name>
</gene>
<name>A0A5A7QZD9_STRAF</name>
<dbReference type="Proteomes" id="UP000325081">
    <property type="component" value="Unassembled WGS sequence"/>
</dbReference>
<proteinExistence type="predicted"/>
<keyword evidence="3" id="KW-1185">Reference proteome</keyword>
<dbReference type="EMBL" id="BKCP01009292">
    <property type="protein sequence ID" value="GER50458.1"/>
    <property type="molecule type" value="Genomic_DNA"/>
</dbReference>
<dbReference type="AlphaFoldDB" id="A0A5A7QZD9"/>
<reference evidence="3" key="1">
    <citation type="journal article" date="2019" name="Curr. Biol.">
        <title>Genome Sequence of Striga asiatica Provides Insight into the Evolution of Plant Parasitism.</title>
        <authorList>
            <person name="Yoshida S."/>
            <person name="Kim S."/>
            <person name="Wafula E.K."/>
            <person name="Tanskanen J."/>
            <person name="Kim Y.M."/>
            <person name="Honaas L."/>
            <person name="Yang Z."/>
            <person name="Spallek T."/>
            <person name="Conn C.E."/>
            <person name="Ichihashi Y."/>
            <person name="Cheong K."/>
            <person name="Cui S."/>
            <person name="Der J.P."/>
            <person name="Gundlach H."/>
            <person name="Jiao Y."/>
            <person name="Hori C."/>
            <person name="Ishida J.K."/>
            <person name="Kasahara H."/>
            <person name="Kiba T."/>
            <person name="Kim M.S."/>
            <person name="Koo N."/>
            <person name="Laohavisit A."/>
            <person name="Lee Y.H."/>
            <person name="Lumba S."/>
            <person name="McCourt P."/>
            <person name="Mortimer J.C."/>
            <person name="Mutuku J.M."/>
            <person name="Nomura T."/>
            <person name="Sasaki-Sekimoto Y."/>
            <person name="Seto Y."/>
            <person name="Wang Y."/>
            <person name="Wakatake T."/>
            <person name="Sakakibara H."/>
            <person name="Demura T."/>
            <person name="Yamaguchi S."/>
            <person name="Yoneyama K."/>
            <person name="Manabe R.I."/>
            <person name="Nelson D.C."/>
            <person name="Schulman A.H."/>
            <person name="Timko M.P."/>
            <person name="dePamphilis C.W."/>
            <person name="Choi D."/>
            <person name="Shirasu K."/>
        </authorList>
    </citation>
    <scope>NUCLEOTIDE SEQUENCE [LARGE SCALE GENOMIC DNA]</scope>
    <source>
        <strain evidence="3">cv. UVA1</strain>
    </source>
</reference>
<organism evidence="2 3">
    <name type="scientific">Striga asiatica</name>
    <name type="common">Asiatic witchweed</name>
    <name type="synonym">Buchnera asiatica</name>
    <dbReference type="NCBI Taxonomy" id="4170"/>
    <lineage>
        <taxon>Eukaryota</taxon>
        <taxon>Viridiplantae</taxon>
        <taxon>Streptophyta</taxon>
        <taxon>Embryophyta</taxon>
        <taxon>Tracheophyta</taxon>
        <taxon>Spermatophyta</taxon>
        <taxon>Magnoliopsida</taxon>
        <taxon>eudicotyledons</taxon>
        <taxon>Gunneridae</taxon>
        <taxon>Pentapetalae</taxon>
        <taxon>asterids</taxon>
        <taxon>lamiids</taxon>
        <taxon>Lamiales</taxon>
        <taxon>Orobanchaceae</taxon>
        <taxon>Buchnereae</taxon>
        <taxon>Striga</taxon>
    </lineage>
</organism>
<keyword evidence="1" id="KW-0732">Signal</keyword>
<feature type="signal peptide" evidence="1">
    <location>
        <begin position="1"/>
        <end position="19"/>
    </location>
</feature>
<feature type="chain" id="PRO_5023009606" evidence="1">
    <location>
        <begin position="20"/>
        <end position="100"/>
    </location>
</feature>
<accession>A0A5A7QZD9</accession>